<evidence type="ECO:0000313" key="1">
    <source>
        <dbReference type="EMBL" id="SMR06045.1"/>
    </source>
</evidence>
<protein>
    <submittedName>
        <fullName evidence="1">Uncharacterized protein</fullName>
    </submittedName>
</protein>
<reference evidence="1 2" key="1">
    <citation type="submission" date="2017-05" db="EMBL/GenBank/DDBJ databases">
        <authorList>
            <person name="Song R."/>
            <person name="Chenine A.L."/>
            <person name="Ruprecht R.M."/>
        </authorList>
    </citation>
    <scope>NUCLEOTIDE SEQUENCE [LARGE SCALE GENOMIC DNA]</scope>
    <source>
        <strain evidence="1">PD5205</strain>
        <plasmid evidence="2">ppd5205.21</plasmid>
    </source>
</reference>
<dbReference type="AlphaFoldDB" id="A0A1Y6HRB1"/>
<evidence type="ECO:0000313" key="2">
    <source>
        <dbReference type="Proteomes" id="UP000195953"/>
    </source>
</evidence>
<sequence>MMDSRPEDVGRRLQQLRQDKSQEEFAAVLGIG</sequence>
<proteinExistence type="predicted"/>
<accession>A0A1Y6HRB1</accession>
<geneLocation type="plasmid" evidence="2">
    <name>ppd5205.21</name>
</geneLocation>
<dbReference type="Proteomes" id="UP000195953">
    <property type="component" value="Plasmid pPD5205-21"/>
</dbReference>
<organism evidence="1 2">
    <name type="scientific">Xanthomonas fragariae</name>
    <dbReference type="NCBI Taxonomy" id="48664"/>
    <lineage>
        <taxon>Bacteria</taxon>
        <taxon>Pseudomonadati</taxon>
        <taxon>Pseudomonadota</taxon>
        <taxon>Gammaproteobacteria</taxon>
        <taxon>Lysobacterales</taxon>
        <taxon>Lysobacteraceae</taxon>
        <taxon>Xanthomonas</taxon>
    </lineage>
</organism>
<name>A0A1Y6HRB1_9XANT</name>
<dbReference type="EMBL" id="LT853887">
    <property type="protein sequence ID" value="SMR06045.1"/>
    <property type="molecule type" value="Genomic_DNA"/>
</dbReference>
<gene>
    <name evidence="1" type="ORF">PD5205_04104</name>
</gene>